<dbReference type="NCBIfam" id="TIGR00180">
    <property type="entry name" value="parB_part"/>
    <property type="match status" value="1"/>
</dbReference>
<evidence type="ECO:0000256" key="2">
    <source>
        <dbReference type="ARBA" id="ARBA00022829"/>
    </source>
</evidence>
<comment type="caution">
    <text evidence="5">The sequence shown here is derived from an EMBL/GenBank/DDBJ whole genome shotgun (WGS) entry which is preliminary data.</text>
</comment>
<dbReference type="GO" id="GO:0005694">
    <property type="term" value="C:chromosome"/>
    <property type="evidence" value="ECO:0007669"/>
    <property type="project" value="TreeGrafter"/>
</dbReference>
<dbReference type="SUPFAM" id="SSF109709">
    <property type="entry name" value="KorB DNA-binding domain-like"/>
    <property type="match status" value="1"/>
</dbReference>
<dbReference type="PANTHER" id="PTHR33375">
    <property type="entry name" value="CHROMOSOME-PARTITIONING PROTEIN PARB-RELATED"/>
    <property type="match status" value="1"/>
</dbReference>
<dbReference type="InterPro" id="IPR050336">
    <property type="entry name" value="Chromosome_partition/occlusion"/>
</dbReference>
<keyword evidence="2" id="KW-0159">Chromosome partition</keyword>
<evidence type="ECO:0000256" key="1">
    <source>
        <dbReference type="ARBA" id="ARBA00006295"/>
    </source>
</evidence>
<organism evidence="5 6">
    <name type="scientific">Candidatus Yanofskybacteria bacterium CG10_big_fil_rev_8_21_14_0_10_46_23</name>
    <dbReference type="NCBI Taxonomy" id="1975098"/>
    <lineage>
        <taxon>Bacteria</taxon>
        <taxon>Candidatus Yanofskyibacteriota</taxon>
    </lineage>
</organism>
<dbReference type="Gene3D" id="1.10.10.2830">
    <property type="match status" value="1"/>
</dbReference>
<dbReference type="SUPFAM" id="SSF110849">
    <property type="entry name" value="ParB/Sulfiredoxin"/>
    <property type="match status" value="1"/>
</dbReference>
<dbReference type="AlphaFoldDB" id="A0A2H0R3N4"/>
<feature type="domain" description="ParB-like N-terminal" evidence="4">
    <location>
        <begin position="36"/>
        <end position="135"/>
    </location>
</feature>
<dbReference type="FunFam" id="3.90.1530.30:FF:000001">
    <property type="entry name" value="Chromosome partitioning protein ParB"/>
    <property type="match status" value="1"/>
</dbReference>
<dbReference type="SMART" id="SM00470">
    <property type="entry name" value="ParB"/>
    <property type="match status" value="1"/>
</dbReference>
<dbReference type="PANTHER" id="PTHR33375:SF1">
    <property type="entry name" value="CHROMOSOME-PARTITIONING PROTEIN PARB-RELATED"/>
    <property type="match status" value="1"/>
</dbReference>
<protein>
    <submittedName>
        <fullName evidence="5">Chromosome partitioning protein ParB</fullName>
    </submittedName>
</protein>
<accession>A0A2H0R3N4</accession>
<dbReference type="Pfam" id="PF23552">
    <property type="entry name" value="ParB_C"/>
    <property type="match status" value="1"/>
</dbReference>
<dbReference type="GO" id="GO:0003677">
    <property type="term" value="F:DNA binding"/>
    <property type="evidence" value="ECO:0007669"/>
    <property type="project" value="UniProtKB-KW"/>
</dbReference>
<dbReference type="Pfam" id="PF17762">
    <property type="entry name" value="HTH_ParB"/>
    <property type="match status" value="1"/>
</dbReference>
<evidence type="ECO:0000313" key="6">
    <source>
        <dbReference type="Proteomes" id="UP000230232"/>
    </source>
</evidence>
<dbReference type="Gene3D" id="3.90.1530.30">
    <property type="match status" value="1"/>
</dbReference>
<dbReference type="InterPro" id="IPR057240">
    <property type="entry name" value="ParB_dimer_C"/>
</dbReference>
<evidence type="ECO:0000256" key="3">
    <source>
        <dbReference type="ARBA" id="ARBA00023125"/>
    </source>
</evidence>
<dbReference type="InterPro" id="IPR003115">
    <property type="entry name" value="ParB_N"/>
</dbReference>
<gene>
    <name evidence="5" type="ORF">COV31_03155</name>
</gene>
<keyword evidence="3" id="KW-0238">DNA-binding</keyword>
<dbReference type="EMBL" id="PCXO01000012">
    <property type="protein sequence ID" value="PIR41113.1"/>
    <property type="molecule type" value="Genomic_DNA"/>
</dbReference>
<dbReference type="InterPro" id="IPR036086">
    <property type="entry name" value="ParB/Sulfiredoxin_sf"/>
</dbReference>
<dbReference type="Proteomes" id="UP000230232">
    <property type="component" value="Unassembled WGS sequence"/>
</dbReference>
<dbReference type="CDD" id="cd16393">
    <property type="entry name" value="SPO0J_N"/>
    <property type="match status" value="1"/>
</dbReference>
<name>A0A2H0R3N4_9BACT</name>
<dbReference type="Pfam" id="PF02195">
    <property type="entry name" value="ParB_N"/>
    <property type="match status" value="1"/>
</dbReference>
<dbReference type="InterPro" id="IPR041468">
    <property type="entry name" value="HTH_ParB/Spo0J"/>
</dbReference>
<evidence type="ECO:0000313" key="5">
    <source>
        <dbReference type="EMBL" id="PIR41113.1"/>
    </source>
</evidence>
<dbReference type="InterPro" id="IPR004437">
    <property type="entry name" value="ParB/RepB/Spo0J"/>
</dbReference>
<proteinExistence type="inferred from homology"/>
<comment type="similarity">
    <text evidence="1">Belongs to the ParB family.</text>
</comment>
<reference evidence="5 6" key="1">
    <citation type="submission" date="2017-09" db="EMBL/GenBank/DDBJ databases">
        <title>Depth-based differentiation of microbial function through sediment-hosted aquifers and enrichment of novel symbionts in the deep terrestrial subsurface.</title>
        <authorList>
            <person name="Probst A.J."/>
            <person name="Ladd B."/>
            <person name="Jarett J.K."/>
            <person name="Geller-Mcgrath D.E."/>
            <person name="Sieber C.M."/>
            <person name="Emerson J.B."/>
            <person name="Anantharaman K."/>
            <person name="Thomas B.C."/>
            <person name="Malmstrom R."/>
            <person name="Stieglmeier M."/>
            <person name="Klingl A."/>
            <person name="Woyke T."/>
            <person name="Ryan C.M."/>
            <person name="Banfield J.F."/>
        </authorList>
    </citation>
    <scope>NUCLEOTIDE SEQUENCE [LARGE SCALE GENOMIC DNA]</scope>
    <source>
        <strain evidence="5">CG10_big_fil_rev_8_21_14_0_10_46_23</strain>
    </source>
</reference>
<sequence length="292" mass="32284">MSTNTKKFFGLGRGLGSLIPEKTALSVATLPQESVFYVETDKIKPNSSQPRKHFDQGALASLSSSIKRYGILQPLLVTKVEKPTNQGLAVEYHLLAGERRWRAAQLASLPRVPVIIKDAFKEEQERLEIALIENVQREDLNPLEEALAYRRFSEEFGLTQQEIAQKVSKSREVVANALRLLGLPQDIQDKISAGQISRTQARALLAFKDPKEQQAMLASFISGQATVRSAEVAARGPQAKKEVSNKFKDLESNLSQNVGAPVLIQSGQRGGKIVIRFADLEELNKIAKVILD</sequence>
<dbReference type="FunFam" id="1.10.10.2830:FF:000001">
    <property type="entry name" value="Chromosome partitioning protein ParB"/>
    <property type="match status" value="1"/>
</dbReference>
<dbReference type="GO" id="GO:0007059">
    <property type="term" value="P:chromosome segregation"/>
    <property type="evidence" value="ECO:0007669"/>
    <property type="project" value="UniProtKB-KW"/>
</dbReference>
<evidence type="ECO:0000259" key="4">
    <source>
        <dbReference type="SMART" id="SM00470"/>
    </source>
</evidence>